<keyword evidence="3 4" id="KW-0732">Signal</keyword>
<keyword evidence="6" id="KW-1185">Reference proteome</keyword>
<sequence>MTQYLLRVALVVTLALGAHCATGQDLVYEPKNPSFGGGNTFNYAWLLSSAQAQNTIDDPAATVNNPFQQDPLKQFEQNLNQQILGQLAQRLIGNQFGSGGNGQGLQAGNYTVGSYQINVVPSNGGFSIQITDTSTGNQTTVTVPYF</sequence>
<accession>A0ABY4J4X3</accession>
<evidence type="ECO:0000256" key="1">
    <source>
        <dbReference type="ARBA" id="ARBA00003989"/>
    </source>
</evidence>
<dbReference type="RefSeq" id="WP_247974386.1">
    <property type="nucleotide sequence ID" value="NZ_CP095848.1"/>
</dbReference>
<evidence type="ECO:0000256" key="4">
    <source>
        <dbReference type="SAM" id="SignalP"/>
    </source>
</evidence>
<evidence type="ECO:0000256" key="2">
    <source>
        <dbReference type="ARBA" id="ARBA00014031"/>
    </source>
</evidence>
<organism evidence="5 6">
    <name type="scientific">Hymenobacter sublimis</name>
    <dbReference type="NCBI Taxonomy" id="2933777"/>
    <lineage>
        <taxon>Bacteria</taxon>
        <taxon>Pseudomonadati</taxon>
        <taxon>Bacteroidota</taxon>
        <taxon>Cytophagia</taxon>
        <taxon>Cytophagales</taxon>
        <taxon>Hymenobacteraceae</taxon>
        <taxon>Hymenobacter</taxon>
    </lineage>
</organism>
<comment type="function">
    <text evidence="1">May be involved in the biogenesis of curli organelles.</text>
</comment>
<reference evidence="5 6" key="1">
    <citation type="submission" date="2022-04" db="EMBL/GenBank/DDBJ databases">
        <title>Hymenobacter sp. isolated from the air.</title>
        <authorList>
            <person name="Won M."/>
            <person name="Lee C.-M."/>
            <person name="Woen H.-Y."/>
            <person name="Kwon S.-W."/>
        </authorList>
    </citation>
    <scope>NUCLEOTIDE SEQUENCE [LARGE SCALE GENOMIC DNA]</scope>
    <source>
        <strain evidence="6">5516 S-25</strain>
    </source>
</reference>
<feature type="chain" id="PRO_5046132337" description="Curli production assembly/transport component CsgF" evidence="4">
    <location>
        <begin position="21"/>
        <end position="146"/>
    </location>
</feature>
<protein>
    <recommendedName>
        <fullName evidence="2">Curli production assembly/transport component CsgF</fullName>
    </recommendedName>
</protein>
<dbReference type="Pfam" id="PF10614">
    <property type="entry name" value="CsgF"/>
    <property type="match status" value="1"/>
</dbReference>
<gene>
    <name evidence="5" type="ORF">MWH26_11420</name>
</gene>
<dbReference type="EMBL" id="CP095848">
    <property type="protein sequence ID" value="UPL47803.1"/>
    <property type="molecule type" value="Genomic_DNA"/>
</dbReference>
<evidence type="ECO:0000313" key="6">
    <source>
        <dbReference type="Proteomes" id="UP000829647"/>
    </source>
</evidence>
<evidence type="ECO:0000313" key="5">
    <source>
        <dbReference type="EMBL" id="UPL47803.1"/>
    </source>
</evidence>
<proteinExistence type="predicted"/>
<dbReference type="InterPro" id="IPR018893">
    <property type="entry name" value="T8SS_CsgF"/>
</dbReference>
<dbReference type="Proteomes" id="UP000829647">
    <property type="component" value="Chromosome"/>
</dbReference>
<name>A0ABY4J4X3_9BACT</name>
<evidence type="ECO:0000256" key="3">
    <source>
        <dbReference type="ARBA" id="ARBA00022729"/>
    </source>
</evidence>
<feature type="signal peptide" evidence="4">
    <location>
        <begin position="1"/>
        <end position="20"/>
    </location>
</feature>